<keyword evidence="1" id="KW-0472">Membrane</keyword>
<feature type="transmembrane region" description="Helical" evidence="1">
    <location>
        <begin position="187"/>
        <end position="207"/>
    </location>
</feature>
<comment type="caution">
    <text evidence="2">The sequence shown here is derived from an EMBL/GenBank/DDBJ whole genome shotgun (WGS) entry which is preliminary data.</text>
</comment>
<accession>A0A2I1MAG7</accession>
<organism evidence="2 3">
    <name type="scientific">Anaerococcus octavius</name>
    <dbReference type="NCBI Taxonomy" id="54007"/>
    <lineage>
        <taxon>Bacteria</taxon>
        <taxon>Bacillati</taxon>
        <taxon>Bacillota</taxon>
        <taxon>Tissierellia</taxon>
        <taxon>Tissierellales</taxon>
        <taxon>Peptoniphilaceae</taxon>
        <taxon>Anaerococcus</taxon>
    </lineage>
</organism>
<dbReference type="EMBL" id="PKGS01000001">
    <property type="protein sequence ID" value="PKZ17130.1"/>
    <property type="molecule type" value="Genomic_DNA"/>
</dbReference>
<keyword evidence="1" id="KW-0812">Transmembrane</keyword>
<protein>
    <submittedName>
        <fullName evidence="2">Uncharacterized protein</fullName>
    </submittedName>
</protein>
<feature type="transmembrane region" description="Helical" evidence="1">
    <location>
        <begin position="162"/>
        <end position="181"/>
    </location>
</feature>
<feature type="transmembrane region" description="Helical" evidence="1">
    <location>
        <begin position="94"/>
        <end position="117"/>
    </location>
</feature>
<gene>
    <name evidence="2" type="ORF">CYJ34_00020</name>
</gene>
<dbReference type="Proteomes" id="UP000234335">
    <property type="component" value="Unassembled WGS sequence"/>
</dbReference>
<evidence type="ECO:0000256" key="1">
    <source>
        <dbReference type="SAM" id="Phobius"/>
    </source>
</evidence>
<evidence type="ECO:0000313" key="3">
    <source>
        <dbReference type="Proteomes" id="UP000234335"/>
    </source>
</evidence>
<feature type="transmembrane region" description="Helical" evidence="1">
    <location>
        <begin position="23"/>
        <end position="40"/>
    </location>
</feature>
<keyword evidence="1" id="KW-1133">Transmembrane helix</keyword>
<proteinExistence type="predicted"/>
<evidence type="ECO:0000313" key="2">
    <source>
        <dbReference type="EMBL" id="PKZ17130.1"/>
    </source>
</evidence>
<dbReference type="RefSeq" id="WP_101539299.1">
    <property type="nucleotide sequence ID" value="NZ_PKGS01000001.1"/>
</dbReference>
<dbReference type="AlphaFoldDB" id="A0A2I1MAG7"/>
<feature type="transmembrane region" description="Helical" evidence="1">
    <location>
        <begin position="123"/>
        <end position="141"/>
    </location>
</feature>
<keyword evidence="3" id="KW-1185">Reference proteome</keyword>
<reference evidence="2 3" key="1">
    <citation type="submission" date="2017-12" db="EMBL/GenBank/DDBJ databases">
        <title>Phylogenetic diversity of female urinary microbiome.</title>
        <authorList>
            <person name="Thomas-White K."/>
            <person name="Wolfe A.J."/>
        </authorList>
    </citation>
    <scope>NUCLEOTIDE SEQUENCE [LARGE SCALE GENOMIC DNA]</scope>
    <source>
        <strain evidence="2 3">UMB0119</strain>
    </source>
</reference>
<feature type="transmembrane region" description="Helical" evidence="1">
    <location>
        <begin position="52"/>
        <end position="73"/>
    </location>
</feature>
<sequence>MNDKFQDFLEITRKAFKESFSKINKIYIGFFVFLIRAIFMNSRALSMMGGGFVGGLINYFIEVAILCFVAQSMRSVVVYGNTGKKSISNSINNYWQAMLSTFFYFYLIEMIINFLPAYSDMRVFLYVAFNFLMSALLEEVYMNGNAGFDALKKSAKFVCDNFLTYGIFSLICLIVITKLTFNGSIEFTSKALYILLIAVVDLIFYLVRGHLFKYLDKHSYRQRKFMRG</sequence>
<name>A0A2I1MAG7_9FIRM</name>